<evidence type="ECO:0000259" key="4">
    <source>
        <dbReference type="PROSITE" id="PS50043"/>
    </source>
</evidence>
<keyword evidence="2" id="KW-0238">DNA-binding</keyword>
<dbReference type="PRINTS" id="PR00038">
    <property type="entry name" value="HTHLUXR"/>
</dbReference>
<dbReference type="Pfam" id="PF00196">
    <property type="entry name" value="GerE"/>
    <property type="match status" value="1"/>
</dbReference>
<evidence type="ECO:0000256" key="3">
    <source>
        <dbReference type="ARBA" id="ARBA00023163"/>
    </source>
</evidence>
<dbReference type="PANTHER" id="PTHR44688:SF16">
    <property type="entry name" value="DNA-BINDING TRANSCRIPTIONAL ACTIVATOR DEVR_DOSR"/>
    <property type="match status" value="1"/>
</dbReference>
<name>A0A7Y7B004_STRMO</name>
<dbReference type="AlphaFoldDB" id="A0A7Y7B004"/>
<protein>
    <recommendedName>
        <fullName evidence="4">HTH luxR-type domain-containing protein</fullName>
    </recommendedName>
</protein>
<dbReference type="SUPFAM" id="SSF46894">
    <property type="entry name" value="C-terminal effector domain of the bipartite response regulators"/>
    <property type="match status" value="1"/>
</dbReference>
<dbReference type="EMBL" id="JABBXF010000001">
    <property type="protein sequence ID" value="NVK76151.1"/>
    <property type="molecule type" value="Genomic_DNA"/>
</dbReference>
<evidence type="ECO:0000256" key="2">
    <source>
        <dbReference type="ARBA" id="ARBA00023125"/>
    </source>
</evidence>
<accession>A0A7Y7B004</accession>
<reference evidence="5 6" key="1">
    <citation type="submission" date="2020-04" db="EMBL/GenBank/DDBJ databases">
        <title>Draft Genome Sequence of Streptomyces morookaense DSM 40503, an 8-azaguanine-producing strain.</title>
        <authorList>
            <person name="Qi J."/>
            <person name="Gao J.-M."/>
        </authorList>
    </citation>
    <scope>NUCLEOTIDE SEQUENCE [LARGE SCALE GENOMIC DNA]</scope>
    <source>
        <strain evidence="5 6">DSM 40503</strain>
    </source>
</reference>
<organism evidence="5 6">
    <name type="scientific">Streptomyces morookaense</name>
    <name type="common">Streptoverticillium morookaense</name>
    <dbReference type="NCBI Taxonomy" id="1970"/>
    <lineage>
        <taxon>Bacteria</taxon>
        <taxon>Bacillati</taxon>
        <taxon>Actinomycetota</taxon>
        <taxon>Actinomycetes</taxon>
        <taxon>Kitasatosporales</taxon>
        <taxon>Streptomycetaceae</taxon>
        <taxon>Streptomyces</taxon>
    </lineage>
</organism>
<dbReference type="PROSITE" id="PS50043">
    <property type="entry name" value="HTH_LUXR_2"/>
    <property type="match status" value="1"/>
</dbReference>
<dbReference type="GO" id="GO:0006355">
    <property type="term" value="P:regulation of DNA-templated transcription"/>
    <property type="evidence" value="ECO:0007669"/>
    <property type="project" value="InterPro"/>
</dbReference>
<dbReference type="InterPro" id="IPR036388">
    <property type="entry name" value="WH-like_DNA-bd_sf"/>
</dbReference>
<dbReference type="RefSeq" id="WP_171077943.1">
    <property type="nucleotide sequence ID" value="NZ_BNBU01000007.1"/>
</dbReference>
<comment type="caution">
    <text evidence="5">The sequence shown here is derived from an EMBL/GenBank/DDBJ whole genome shotgun (WGS) entry which is preliminary data.</text>
</comment>
<evidence type="ECO:0000313" key="6">
    <source>
        <dbReference type="Proteomes" id="UP000587462"/>
    </source>
</evidence>
<dbReference type="GO" id="GO:0003677">
    <property type="term" value="F:DNA binding"/>
    <property type="evidence" value="ECO:0007669"/>
    <property type="project" value="UniProtKB-KW"/>
</dbReference>
<keyword evidence="3" id="KW-0804">Transcription</keyword>
<dbReference type="Proteomes" id="UP000587462">
    <property type="component" value="Unassembled WGS sequence"/>
</dbReference>
<dbReference type="InterPro" id="IPR016032">
    <property type="entry name" value="Sig_transdc_resp-reg_C-effctor"/>
</dbReference>
<keyword evidence="1" id="KW-0805">Transcription regulation</keyword>
<evidence type="ECO:0000256" key="1">
    <source>
        <dbReference type="ARBA" id="ARBA00023015"/>
    </source>
</evidence>
<dbReference type="CDD" id="cd06170">
    <property type="entry name" value="LuxR_C_like"/>
    <property type="match status" value="1"/>
</dbReference>
<dbReference type="Gene3D" id="1.10.10.10">
    <property type="entry name" value="Winged helix-like DNA-binding domain superfamily/Winged helix DNA-binding domain"/>
    <property type="match status" value="1"/>
</dbReference>
<evidence type="ECO:0000313" key="5">
    <source>
        <dbReference type="EMBL" id="NVK76151.1"/>
    </source>
</evidence>
<dbReference type="PANTHER" id="PTHR44688">
    <property type="entry name" value="DNA-BINDING TRANSCRIPTIONAL ACTIVATOR DEVR_DOSR"/>
    <property type="match status" value="1"/>
</dbReference>
<gene>
    <name evidence="5" type="ORF">HG542_00595</name>
</gene>
<dbReference type="InterPro" id="IPR000792">
    <property type="entry name" value="Tscrpt_reg_LuxR_C"/>
</dbReference>
<dbReference type="SMART" id="SM00421">
    <property type="entry name" value="HTH_LUXR"/>
    <property type="match status" value="1"/>
</dbReference>
<sequence>MAQLKIKDYEHILDLVTAVLQNGDPDASWHLISRELFTVMRANTVIMARMCPSGRTGVAEAWAPEWLGREVGELLRRRLQQGHPLIPYLQAREHSPRRMTDLCETWRKSAWYNDALRTYGTKQQLGVPLPGEPGGLRAIVFGREGEFGERDFAFACRVQPLLMAVDNHLRELRRLRAAVGADSPVGDIGLTPREATVLGLLAEGLTTEAIGRRLAISPHTVNRHLEKVYRKLGANNRVTATARARAAGLVG</sequence>
<keyword evidence="6" id="KW-1185">Reference proteome</keyword>
<feature type="domain" description="HTH luxR-type" evidence="4">
    <location>
        <begin position="183"/>
        <end position="248"/>
    </location>
</feature>
<proteinExistence type="predicted"/>